<protein>
    <recommendedName>
        <fullName evidence="6">Glucosamine-6-phosphate isomerase</fullName>
        <ecNumber evidence="6">3.5.99.6</ecNumber>
    </recommendedName>
    <alternativeName>
        <fullName evidence="6">Glucosamine-6-phosphate isomerase</fullName>
    </alternativeName>
</protein>
<dbReference type="InterPro" id="IPR004547">
    <property type="entry name" value="Glucosamine6P_isomerase"/>
</dbReference>
<name>A0A0D2CDK9_9EURO</name>
<dbReference type="PANTHER" id="PTHR11280">
    <property type="entry name" value="GLUCOSAMINE-6-PHOSPHATE ISOMERASE"/>
    <property type="match status" value="1"/>
</dbReference>
<dbReference type="GO" id="GO:0006046">
    <property type="term" value="P:N-acetylglucosamine catabolic process"/>
    <property type="evidence" value="ECO:0007669"/>
    <property type="project" value="TreeGrafter"/>
</dbReference>
<dbReference type="EC" id="3.5.99.6" evidence="6"/>
<keyword evidence="9" id="KW-1185">Reference proteome</keyword>
<evidence type="ECO:0000313" key="8">
    <source>
        <dbReference type="EMBL" id="KIW63166.1"/>
    </source>
</evidence>
<dbReference type="EMBL" id="KN846962">
    <property type="protein sequence ID" value="KIW63166.1"/>
    <property type="molecule type" value="Genomic_DNA"/>
</dbReference>
<comment type="function">
    <text evidence="5">Catalyzes the reversible conversion of alpha-D-glucosamine 6-phosphate (GlcN-6P) into beta-D-fructose 6-phosphate (Fru-6P) and ammonium ion, a regulatory reaction step in de novo uridine diphosphate-N-acetyl-alpha-D-glucosamine (UDP-GlcNAc) biosynthesis via hexosamine pathway.</text>
</comment>
<dbReference type="GO" id="GO:0004342">
    <property type="term" value="F:glucosamine-6-phosphate deaminase activity"/>
    <property type="evidence" value="ECO:0007669"/>
    <property type="project" value="UniProtKB-UniRule"/>
</dbReference>
<dbReference type="Pfam" id="PF01182">
    <property type="entry name" value="Glucosamine_iso"/>
    <property type="match status" value="1"/>
</dbReference>
<dbReference type="STRING" id="5601.A0A0D2CDK9"/>
<dbReference type="GO" id="GO:0005975">
    <property type="term" value="P:carbohydrate metabolic process"/>
    <property type="evidence" value="ECO:0007669"/>
    <property type="project" value="InterPro"/>
</dbReference>
<dbReference type="PROSITE" id="PS01161">
    <property type="entry name" value="GLC_GALNAC_ISOMERASE"/>
    <property type="match status" value="1"/>
</dbReference>
<organism evidence="8 9">
    <name type="scientific">Phialophora macrospora</name>
    <dbReference type="NCBI Taxonomy" id="1851006"/>
    <lineage>
        <taxon>Eukaryota</taxon>
        <taxon>Fungi</taxon>
        <taxon>Dikarya</taxon>
        <taxon>Ascomycota</taxon>
        <taxon>Pezizomycotina</taxon>
        <taxon>Eurotiomycetes</taxon>
        <taxon>Chaetothyriomycetidae</taxon>
        <taxon>Chaetothyriales</taxon>
        <taxon>Herpotrichiellaceae</taxon>
        <taxon>Phialophora</taxon>
    </lineage>
</organism>
<feature type="domain" description="Glucosamine/galactosamine-6-phosphate isomerase" evidence="7">
    <location>
        <begin position="8"/>
        <end position="233"/>
    </location>
</feature>
<dbReference type="HOGENOM" id="CLU_049611_0_1_1"/>
<dbReference type="HAMAP" id="MF_01241">
    <property type="entry name" value="GlcN6P_deamin"/>
    <property type="match status" value="1"/>
</dbReference>
<dbReference type="InterPro" id="IPR018321">
    <property type="entry name" value="Glucosamine6P_isomerase_CS"/>
</dbReference>
<dbReference type="CDD" id="cd01399">
    <property type="entry name" value="GlcN6P_deaminase"/>
    <property type="match status" value="1"/>
</dbReference>
<comment type="catalytic activity">
    <reaction evidence="1 6">
        <text>alpha-D-glucosamine 6-phosphate + H2O = beta-D-fructose 6-phosphate + NH4(+)</text>
        <dbReference type="Rhea" id="RHEA:12172"/>
        <dbReference type="ChEBI" id="CHEBI:15377"/>
        <dbReference type="ChEBI" id="CHEBI:28938"/>
        <dbReference type="ChEBI" id="CHEBI:57634"/>
        <dbReference type="ChEBI" id="CHEBI:75989"/>
        <dbReference type="EC" id="3.5.99.6"/>
    </reaction>
</comment>
<keyword evidence="4 6" id="KW-0119">Carbohydrate metabolism</keyword>
<proteinExistence type="inferred from homology"/>
<evidence type="ECO:0000256" key="4">
    <source>
        <dbReference type="ARBA" id="ARBA00023277"/>
    </source>
</evidence>
<dbReference type="GO" id="GO:0005829">
    <property type="term" value="C:cytosol"/>
    <property type="evidence" value="ECO:0007669"/>
    <property type="project" value="UniProtKB-ARBA"/>
</dbReference>
<evidence type="ECO:0000256" key="6">
    <source>
        <dbReference type="RuleBase" id="RU361197"/>
    </source>
</evidence>
<dbReference type="GO" id="GO:0042802">
    <property type="term" value="F:identical protein binding"/>
    <property type="evidence" value="ECO:0007669"/>
    <property type="project" value="TreeGrafter"/>
</dbReference>
<dbReference type="SUPFAM" id="SSF100950">
    <property type="entry name" value="NagB/RpiA/CoA transferase-like"/>
    <property type="match status" value="1"/>
</dbReference>
<dbReference type="PANTHER" id="PTHR11280:SF5">
    <property type="entry name" value="GLUCOSAMINE-6-PHOSPHATE ISOMERASE"/>
    <property type="match status" value="1"/>
</dbReference>
<keyword evidence="3 6" id="KW-0378">Hydrolase</keyword>
<evidence type="ECO:0000256" key="1">
    <source>
        <dbReference type="ARBA" id="ARBA00000644"/>
    </source>
</evidence>
<dbReference type="Gene3D" id="3.40.50.1360">
    <property type="match status" value="1"/>
</dbReference>
<dbReference type="GO" id="GO:0019262">
    <property type="term" value="P:N-acetylneuraminate catabolic process"/>
    <property type="evidence" value="ECO:0007669"/>
    <property type="project" value="TreeGrafter"/>
</dbReference>
<dbReference type="InterPro" id="IPR037171">
    <property type="entry name" value="NagB/RpiA_transferase-like"/>
</dbReference>
<dbReference type="NCBIfam" id="TIGR00502">
    <property type="entry name" value="nagB"/>
    <property type="match status" value="1"/>
</dbReference>
<evidence type="ECO:0000256" key="2">
    <source>
        <dbReference type="ARBA" id="ARBA00005526"/>
    </source>
</evidence>
<accession>A0A0D2CDK9</accession>
<gene>
    <name evidence="8" type="ORF">PV04_10033</name>
</gene>
<dbReference type="Proteomes" id="UP000054266">
    <property type="component" value="Unassembled WGS sequence"/>
</dbReference>
<comment type="similarity">
    <text evidence="2 6">Belongs to the glucosamine/galactosamine-6-phosphate isomerase family.</text>
</comment>
<evidence type="ECO:0000259" key="7">
    <source>
        <dbReference type="Pfam" id="PF01182"/>
    </source>
</evidence>
<evidence type="ECO:0000256" key="3">
    <source>
        <dbReference type="ARBA" id="ARBA00022801"/>
    </source>
</evidence>
<evidence type="ECO:0000256" key="5">
    <source>
        <dbReference type="ARBA" id="ARBA00049961"/>
    </source>
</evidence>
<dbReference type="FunFam" id="3.40.50.1360:FF:000002">
    <property type="entry name" value="Glucosamine-6-phosphate deaminase"/>
    <property type="match status" value="1"/>
</dbReference>
<dbReference type="InterPro" id="IPR006148">
    <property type="entry name" value="Glc/Gal-6P_isomerase"/>
</dbReference>
<evidence type="ECO:0000313" key="9">
    <source>
        <dbReference type="Proteomes" id="UP000054266"/>
    </source>
</evidence>
<dbReference type="AlphaFoldDB" id="A0A0D2CDK9"/>
<reference evidence="8 9" key="1">
    <citation type="submission" date="2015-01" db="EMBL/GenBank/DDBJ databases">
        <title>The Genome Sequence of Capronia semiimmersa CBS27337.</title>
        <authorList>
            <consortium name="The Broad Institute Genomics Platform"/>
            <person name="Cuomo C."/>
            <person name="de Hoog S."/>
            <person name="Gorbushina A."/>
            <person name="Stielow B."/>
            <person name="Teixiera M."/>
            <person name="Abouelleil A."/>
            <person name="Chapman S.B."/>
            <person name="Priest M."/>
            <person name="Young S.K."/>
            <person name="Wortman J."/>
            <person name="Nusbaum C."/>
            <person name="Birren B."/>
        </authorList>
    </citation>
    <scope>NUCLEOTIDE SEQUENCE [LARGE SCALE GENOMIC DNA]</scope>
    <source>
        <strain evidence="8 9">CBS 27337</strain>
    </source>
</reference>
<sequence length="347" mass="38257">MRVIIRDDKDGASKYAAQYIINRINAFAPTPEKPFVLGLPTGSSPEIIYKYLVQAHKHGEISFTNVVTFNMDEYVGLPEDHPESYHSFMYKHFFAHVDINPANVNILNGNAPDLRAECAAYEDRIAAAGGIDLFLGGIGPDGHIAFNEPGSSLRSRTRVKTLAEDTIRANSRFFGGDLSQVPKQALTVGVGTVMDAREVLVIVLGSNKAVALAKTIEGSVSQMWTCSALQMHEKAMIVCDSAATDEMLVKTVKYFKSIEHVEAEQEQETARATPQQGSQIRLDNWRAGLKDLKIDTDRKDQLDLEDGELTPDSMSSRLVDSAIAMNDKKMSDFMFDRMGSRVSTFAA</sequence>
<dbReference type="GO" id="GO:0006043">
    <property type="term" value="P:glucosamine catabolic process"/>
    <property type="evidence" value="ECO:0007669"/>
    <property type="project" value="TreeGrafter"/>
</dbReference>